<organism evidence="6 7">
    <name type="scientific">Saccharospirillum mangrovi</name>
    <dbReference type="NCBI Taxonomy" id="2161747"/>
    <lineage>
        <taxon>Bacteria</taxon>
        <taxon>Pseudomonadati</taxon>
        <taxon>Pseudomonadota</taxon>
        <taxon>Gammaproteobacteria</taxon>
        <taxon>Oceanospirillales</taxon>
        <taxon>Saccharospirillaceae</taxon>
        <taxon>Saccharospirillum</taxon>
    </lineage>
</organism>
<dbReference type="PANTHER" id="PTHR34298:SF2">
    <property type="entry name" value="SEGREGATION AND CONDENSATION PROTEIN B"/>
    <property type="match status" value="1"/>
</dbReference>
<accession>A0ABV7ZXK0</accession>
<dbReference type="Gene3D" id="1.10.10.10">
    <property type="entry name" value="Winged helix-like DNA-binding domain superfamily/Winged helix DNA-binding domain"/>
    <property type="match status" value="2"/>
</dbReference>
<sequence length="324" mass="36556">MSDDTFDTNPNLGFAAFPDAESAHLQVVEAALFASGRPLSIDDLRALFGDDLPLSGRDIQHLLSRLEAQNDQRGIELVKVGRGYRYQTKSGLHPWLSRLWEERPKKYSRALLETLALIAYRQPITRGEIEDVRGVSVASNIVRTLLEREWVKVVGHRDVPGRPALFATTSTFLDYFGLASLDDLPPLSEIKTLAELEPELEFEELDEVDKEVSFSAMLARLKEEEAQEKDTALDDELHEHWQMLDELNDQFESRLRAPQDADEDEDAATHERETPDARPETPVAQHEAALTDAEKLAIIEQKLAQQASLLEQKSTDDNGQTKED</sequence>
<evidence type="ECO:0000256" key="1">
    <source>
        <dbReference type="ARBA" id="ARBA00022490"/>
    </source>
</evidence>
<dbReference type="PANTHER" id="PTHR34298">
    <property type="entry name" value="SEGREGATION AND CONDENSATION PROTEIN B"/>
    <property type="match status" value="1"/>
</dbReference>
<keyword evidence="3" id="KW-0159">Chromosome partition</keyword>
<evidence type="ECO:0000256" key="2">
    <source>
        <dbReference type="ARBA" id="ARBA00022618"/>
    </source>
</evidence>
<reference evidence="7" key="1">
    <citation type="journal article" date="2019" name="Int. J. Syst. Evol. Microbiol.">
        <title>The Global Catalogue of Microorganisms (GCM) 10K type strain sequencing project: providing services to taxonomists for standard genome sequencing and annotation.</title>
        <authorList>
            <consortium name="The Broad Institute Genomics Platform"/>
            <consortium name="The Broad Institute Genome Sequencing Center for Infectious Disease"/>
            <person name="Wu L."/>
            <person name="Ma J."/>
        </authorList>
    </citation>
    <scope>NUCLEOTIDE SEQUENCE [LARGE SCALE GENOMIC DNA]</scope>
    <source>
        <strain evidence="7">IBRC 10765</strain>
    </source>
</reference>
<name>A0ABV7ZXK0_9GAMM</name>
<dbReference type="EMBL" id="JBHRYR010000003">
    <property type="protein sequence ID" value="MFC3852880.1"/>
    <property type="molecule type" value="Genomic_DNA"/>
</dbReference>
<keyword evidence="7" id="KW-1185">Reference proteome</keyword>
<keyword evidence="1" id="KW-0963">Cytoplasm</keyword>
<dbReference type="InterPro" id="IPR036388">
    <property type="entry name" value="WH-like_DNA-bd_sf"/>
</dbReference>
<evidence type="ECO:0000256" key="5">
    <source>
        <dbReference type="SAM" id="MobiDB-lite"/>
    </source>
</evidence>
<keyword evidence="2" id="KW-0132">Cell division</keyword>
<feature type="compositionally biased region" description="Basic and acidic residues" evidence="5">
    <location>
        <begin position="267"/>
        <end position="279"/>
    </location>
</feature>
<evidence type="ECO:0000256" key="4">
    <source>
        <dbReference type="ARBA" id="ARBA00023306"/>
    </source>
</evidence>
<proteinExistence type="predicted"/>
<keyword evidence="4" id="KW-0131">Cell cycle</keyword>
<dbReference type="InterPro" id="IPR036390">
    <property type="entry name" value="WH_DNA-bd_sf"/>
</dbReference>
<evidence type="ECO:0000313" key="6">
    <source>
        <dbReference type="EMBL" id="MFC3852880.1"/>
    </source>
</evidence>
<dbReference type="RefSeq" id="WP_380695505.1">
    <property type="nucleotide sequence ID" value="NZ_JBHRYR010000003.1"/>
</dbReference>
<feature type="region of interest" description="Disordered" evidence="5">
    <location>
        <begin position="255"/>
        <end position="292"/>
    </location>
</feature>
<evidence type="ECO:0000256" key="3">
    <source>
        <dbReference type="ARBA" id="ARBA00022829"/>
    </source>
</evidence>
<dbReference type="Proteomes" id="UP001595617">
    <property type="component" value="Unassembled WGS sequence"/>
</dbReference>
<dbReference type="NCBIfam" id="TIGR00281">
    <property type="entry name" value="SMC-Scp complex subunit ScpB"/>
    <property type="match status" value="1"/>
</dbReference>
<gene>
    <name evidence="6" type="primary">scpB</name>
    <name evidence="6" type="ORF">ACFOOG_08550</name>
</gene>
<dbReference type="Pfam" id="PF04079">
    <property type="entry name" value="SMC_ScpB"/>
    <property type="match status" value="1"/>
</dbReference>
<dbReference type="InterPro" id="IPR005234">
    <property type="entry name" value="ScpB_csome_segregation"/>
</dbReference>
<evidence type="ECO:0000313" key="7">
    <source>
        <dbReference type="Proteomes" id="UP001595617"/>
    </source>
</evidence>
<protein>
    <submittedName>
        <fullName evidence="6">SMC-Scp complex subunit ScpB</fullName>
    </submittedName>
</protein>
<dbReference type="SUPFAM" id="SSF46785">
    <property type="entry name" value="Winged helix' DNA-binding domain"/>
    <property type="match status" value="2"/>
</dbReference>
<comment type="caution">
    <text evidence="6">The sequence shown here is derived from an EMBL/GenBank/DDBJ whole genome shotgun (WGS) entry which is preliminary data.</text>
</comment>